<dbReference type="EMBL" id="ADFP01000135">
    <property type="protein sequence ID" value="EFB89406.1"/>
    <property type="molecule type" value="Genomic_DNA"/>
</dbReference>
<comment type="caution">
    <text evidence="1">The sequence shown here is derived from an EMBL/GenBank/DDBJ whole genome shotgun (WGS) entry which is preliminary data.</text>
</comment>
<accession>A0ABM9ZR72</accession>
<keyword evidence="2" id="KW-1185">Reference proteome</keyword>
<proteinExistence type="predicted"/>
<dbReference type="Proteomes" id="UP000006462">
    <property type="component" value="Unassembled WGS sequence"/>
</dbReference>
<evidence type="ECO:0000313" key="2">
    <source>
        <dbReference type="Proteomes" id="UP000006462"/>
    </source>
</evidence>
<evidence type="ECO:0008006" key="3">
    <source>
        <dbReference type="Google" id="ProtNLM"/>
    </source>
</evidence>
<evidence type="ECO:0000313" key="1">
    <source>
        <dbReference type="EMBL" id="EFB89406.1"/>
    </source>
</evidence>
<name>A0ABM9ZR72_9BACT</name>
<protein>
    <recommendedName>
        <fullName evidence="3">Ribosomal protein S18</fullName>
    </recommendedName>
</protein>
<organism evidence="1 2">
    <name type="scientific">Pyramidobacter piscolens W5455</name>
    <dbReference type="NCBI Taxonomy" id="352165"/>
    <lineage>
        <taxon>Bacteria</taxon>
        <taxon>Thermotogati</taxon>
        <taxon>Synergistota</taxon>
        <taxon>Synergistia</taxon>
        <taxon>Synergistales</taxon>
        <taxon>Dethiosulfovibrionaceae</taxon>
        <taxon>Pyramidobacter</taxon>
    </lineage>
</organism>
<gene>
    <name evidence="1" type="ORF">HMPREF7215_0172</name>
</gene>
<sequence length="65" mass="7839">MPLRKKPYSKKSYTVFSSERIQPENFFLKYPRKRSDALGRRKRGDFLRGCIKNMNIFLILKIFLP</sequence>
<reference evidence="1 2" key="1">
    <citation type="submission" date="2009-12" db="EMBL/GenBank/DDBJ databases">
        <authorList>
            <person name="Shrivastava S."/>
            <person name="Madupu R."/>
            <person name="Durkin A.S."/>
            <person name="Torralba M."/>
            <person name="Methe B."/>
            <person name="Sutton G.G."/>
            <person name="Strausberg R.L."/>
            <person name="Nelson K.E."/>
        </authorList>
    </citation>
    <scope>NUCLEOTIDE SEQUENCE [LARGE SCALE GENOMIC DNA]</scope>
    <source>
        <strain evidence="1 2">W5455</strain>
    </source>
</reference>